<dbReference type="KEGG" id="hoh:Hoch_5782"/>
<dbReference type="RefSeq" id="WP_012830851.1">
    <property type="nucleotide sequence ID" value="NC_013440.1"/>
</dbReference>
<protein>
    <submittedName>
        <fullName evidence="1">N-formylglutamate amidohydrolase</fullName>
    </submittedName>
</protein>
<dbReference type="STRING" id="502025.Hoch_5782"/>
<evidence type="ECO:0000313" key="2">
    <source>
        <dbReference type="Proteomes" id="UP000001880"/>
    </source>
</evidence>
<proteinExistence type="predicted"/>
<dbReference type="EMBL" id="CP001804">
    <property type="protein sequence ID" value="ACY18259.1"/>
    <property type="molecule type" value="Genomic_DNA"/>
</dbReference>
<dbReference type="eggNOG" id="COG3931">
    <property type="taxonomic scope" value="Bacteria"/>
</dbReference>
<dbReference type="OrthoDB" id="9815326at2"/>
<dbReference type="GO" id="GO:0016787">
    <property type="term" value="F:hydrolase activity"/>
    <property type="evidence" value="ECO:0007669"/>
    <property type="project" value="UniProtKB-KW"/>
</dbReference>
<sequence>MRPESLRFSCEHASARVPAAYAACFRGAEQALASHRGSDLGAAWFARWLARHFAAPLRLGEVSRLLVDLNRSAHHPRVFSSWSRALPAAERERVLARYYHPYRDAIAAEIASDIAAGRRVVHVSVHSFTPVLDEVVRTAEIGLLYDPARPHERALCAAWKQALGESAPALRVRRNYPYRGAADGFTTSLRKRFVADDYLGVEIELSQALSTGSAAARQALAETVAATLRAARSA</sequence>
<dbReference type="AlphaFoldDB" id="D0LHB4"/>
<dbReference type="HOGENOM" id="CLU_079628_0_0_7"/>
<keyword evidence="2" id="KW-1185">Reference proteome</keyword>
<gene>
    <name evidence="1" type="ordered locus">Hoch_5782</name>
</gene>
<accession>D0LHB4</accession>
<name>D0LHB4_HALO1</name>
<dbReference type="Gene3D" id="3.40.630.40">
    <property type="entry name" value="Zn-dependent exopeptidases"/>
    <property type="match status" value="1"/>
</dbReference>
<dbReference type="SUPFAM" id="SSF53187">
    <property type="entry name" value="Zn-dependent exopeptidases"/>
    <property type="match status" value="1"/>
</dbReference>
<evidence type="ECO:0000313" key="1">
    <source>
        <dbReference type="EMBL" id="ACY18259.1"/>
    </source>
</evidence>
<keyword evidence="1" id="KW-0378">Hydrolase</keyword>
<dbReference type="InterPro" id="IPR007709">
    <property type="entry name" value="N-FG_amidohydro"/>
</dbReference>
<organism evidence="1 2">
    <name type="scientific">Haliangium ochraceum (strain DSM 14365 / JCM 11303 / SMP-2)</name>
    <dbReference type="NCBI Taxonomy" id="502025"/>
    <lineage>
        <taxon>Bacteria</taxon>
        <taxon>Pseudomonadati</taxon>
        <taxon>Myxococcota</taxon>
        <taxon>Polyangia</taxon>
        <taxon>Haliangiales</taxon>
        <taxon>Kofleriaceae</taxon>
        <taxon>Haliangium</taxon>
    </lineage>
</organism>
<dbReference type="Pfam" id="PF05013">
    <property type="entry name" value="FGase"/>
    <property type="match status" value="1"/>
</dbReference>
<reference evidence="1 2" key="1">
    <citation type="journal article" date="2010" name="Stand. Genomic Sci.">
        <title>Complete genome sequence of Haliangium ochraceum type strain (SMP-2).</title>
        <authorList>
            <consortium name="US DOE Joint Genome Institute (JGI-PGF)"/>
            <person name="Ivanova N."/>
            <person name="Daum C."/>
            <person name="Lang E."/>
            <person name="Abt B."/>
            <person name="Kopitz M."/>
            <person name="Saunders E."/>
            <person name="Lapidus A."/>
            <person name="Lucas S."/>
            <person name="Glavina Del Rio T."/>
            <person name="Nolan M."/>
            <person name="Tice H."/>
            <person name="Copeland A."/>
            <person name="Cheng J.F."/>
            <person name="Chen F."/>
            <person name="Bruce D."/>
            <person name="Goodwin L."/>
            <person name="Pitluck S."/>
            <person name="Mavromatis K."/>
            <person name="Pati A."/>
            <person name="Mikhailova N."/>
            <person name="Chen A."/>
            <person name="Palaniappan K."/>
            <person name="Land M."/>
            <person name="Hauser L."/>
            <person name="Chang Y.J."/>
            <person name="Jeffries C.D."/>
            <person name="Detter J.C."/>
            <person name="Brettin T."/>
            <person name="Rohde M."/>
            <person name="Goker M."/>
            <person name="Bristow J."/>
            <person name="Markowitz V."/>
            <person name="Eisen J.A."/>
            <person name="Hugenholtz P."/>
            <person name="Kyrpides N.C."/>
            <person name="Klenk H.P."/>
        </authorList>
    </citation>
    <scope>NUCLEOTIDE SEQUENCE [LARGE SCALE GENOMIC DNA]</scope>
    <source>
        <strain evidence="2">DSM 14365 / CIP 107738 / JCM 11303 / AJ 13395 / SMP-2</strain>
    </source>
</reference>
<dbReference type="Proteomes" id="UP000001880">
    <property type="component" value="Chromosome"/>
</dbReference>